<dbReference type="PROSITE" id="PS00588">
    <property type="entry name" value="FLAGELLA_BB_ROD"/>
    <property type="match status" value="1"/>
</dbReference>
<dbReference type="Proteomes" id="UP000244248">
    <property type="component" value="Unassembled WGS sequence"/>
</dbReference>
<name>A0A2T5MDE2_9GAMM</name>
<evidence type="ECO:0000313" key="13">
    <source>
        <dbReference type="Proteomes" id="UP000244248"/>
    </source>
</evidence>
<evidence type="ECO:0000256" key="4">
    <source>
        <dbReference type="ARBA" id="ARBA00016244"/>
    </source>
</evidence>
<reference evidence="12 13" key="1">
    <citation type="submission" date="2018-04" db="EMBL/GenBank/DDBJ databases">
        <title>Novel species isolated from glacier.</title>
        <authorList>
            <person name="Liu Q."/>
            <person name="Xin Y.-H."/>
        </authorList>
    </citation>
    <scope>NUCLEOTIDE SEQUENCE [LARGE SCALE GENOMIC DNA]</scope>
    <source>
        <strain evidence="12 13">GT1R17</strain>
    </source>
</reference>
<evidence type="ECO:0000259" key="8">
    <source>
        <dbReference type="Pfam" id="PF00460"/>
    </source>
</evidence>
<keyword evidence="12" id="KW-0966">Cell projection</keyword>
<dbReference type="InterPro" id="IPR019776">
    <property type="entry name" value="Flagellar_basal_body_rod_CS"/>
</dbReference>
<organism evidence="12 13">
    <name type="scientific">Stenotrophobium rhamnosiphilum</name>
    <dbReference type="NCBI Taxonomy" id="2029166"/>
    <lineage>
        <taxon>Bacteria</taxon>
        <taxon>Pseudomonadati</taxon>
        <taxon>Pseudomonadota</taxon>
        <taxon>Gammaproteobacteria</taxon>
        <taxon>Nevskiales</taxon>
        <taxon>Nevskiaceae</taxon>
        <taxon>Stenotrophobium</taxon>
    </lineage>
</organism>
<evidence type="ECO:0000256" key="7">
    <source>
        <dbReference type="RuleBase" id="RU362065"/>
    </source>
</evidence>
<keyword evidence="12" id="KW-0969">Cilium</keyword>
<keyword evidence="6 7" id="KW-0975">Bacterial flagellum</keyword>
<dbReference type="InterPro" id="IPR049119">
    <property type="entry name" value="FlgK_D2-like"/>
</dbReference>
<dbReference type="InterPro" id="IPR002371">
    <property type="entry name" value="FlgK"/>
</dbReference>
<comment type="caution">
    <text evidence="12">The sequence shown here is derived from an EMBL/GenBank/DDBJ whole genome shotgun (WGS) entry which is preliminary data.</text>
</comment>
<evidence type="ECO:0000259" key="11">
    <source>
        <dbReference type="Pfam" id="PF22638"/>
    </source>
</evidence>
<dbReference type="NCBIfam" id="TIGR02492">
    <property type="entry name" value="flgK_ends"/>
    <property type="match status" value="1"/>
</dbReference>
<dbReference type="PANTHER" id="PTHR30033">
    <property type="entry name" value="FLAGELLAR HOOK-ASSOCIATED PROTEIN 1"/>
    <property type="match status" value="1"/>
</dbReference>
<feature type="domain" description="Flagellar basal body rod protein N-terminal" evidence="8">
    <location>
        <begin position="7"/>
        <end position="34"/>
    </location>
</feature>
<evidence type="ECO:0000259" key="10">
    <source>
        <dbReference type="Pfam" id="PF21158"/>
    </source>
</evidence>
<dbReference type="AlphaFoldDB" id="A0A2T5MDE2"/>
<dbReference type="GO" id="GO:0009424">
    <property type="term" value="C:bacterial-type flagellum hook"/>
    <property type="evidence" value="ECO:0007669"/>
    <property type="project" value="UniProtKB-UniRule"/>
</dbReference>
<dbReference type="Pfam" id="PF00460">
    <property type="entry name" value="Flg_bb_rod"/>
    <property type="match status" value="1"/>
</dbReference>
<dbReference type="OrthoDB" id="9802553at2"/>
<dbReference type="Pfam" id="PF06429">
    <property type="entry name" value="Flg_bbr_C"/>
    <property type="match status" value="1"/>
</dbReference>
<dbReference type="PRINTS" id="PR01005">
    <property type="entry name" value="FLGHOOKAP1"/>
</dbReference>
<accession>A0A2T5MDE2</accession>
<comment type="subcellular location">
    <subcellularLocation>
        <location evidence="1 7">Bacterial flagellum</location>
    </subcellularLocation>
    <subcellularLocation>
        <location evidence="2 7">Secreted</location>
    </subcellularLocation>
</comment>
<keyword evidence="12" id="KW-0282">Flagellum</keyword>
<evidence type="ECO:0000256" key="6">
    <source>
        <dbReference type="ARBA" id="ARBA00023143"/>
    </source>
</evidence>
<dbReference type="GO" id="GO:0044780">
    <property type="term" value="P:bacterial-type flagellum assembly"/>
    <property type="evidence" value="ECO:0007669"/>
    <property type="project" value="InterPro"/>
</dbReference>
<evidence type="ECO:0000256" key="2">
    <source>
        <dbReference type="ARBA" id="ARBA00004613"/>
    </source>
</evidence>
<sequence length="540" mass="54733">MTDMISSGVSALQAYSQALNTVSNNIANANTVGYSRQQTTLQANLVGGVEVSGIRRFTDGLVISRSLSDQSSFSRLDAFSTMASRVDGLLSGKSSGLSAPLQKFFTAMSGVAADPQSTSARQTLLSAASNLSSQFSDLQGQLDGMNAEINSQLTQSVSQINQAAQSIAQLNNSIALAQGSGQSANDLLDQRDRLITQISQNVGISTVQQTDGSMNVFTAGGQALVLGGTSQSLKLVPNTYGNGDLEISIGNPAVNINSQISGGVIGGLMDVRSQLIVPTQNKLGAIAAGLTQALNAQHTQGVDQNGQMGGNFFATISGSASAANTNAGSAAVSVGLTDVGQIGNNNYVLRYDGSNWNLSDASTGAAVTMTGAGTASNPFVAGGVSFQVSGSAASGDSFLVQPLNHAAGQMQVAITDPAKIAAASAAALGTSGSGNNGNANLLANVGANGVLSGGTVSITAANIALVSQTGNLSQQISTRRDAAQAIQQQTKSDLDSVSGVNLDEEAADLLRYQQAYQAAAQVISMARDMFQTLLSATRGG</sequence>
<dbReference type="GO" id="GO:0005198">
    <property type="term" value="F:structural molecule activity"/>
    <property type="evidence" value="ECO:0007669"/>
    <property type="project" value="UniProtKB-UniRule"/>
</dbReference>
<evidence type="ECO:0000256" key="3">
    <source>
        <dbReference type="ARBA" id="ARBA00009677"/>
    </source>
</evidence>
<keyword evidence="5 7" id="KW-0964">Secreted</keyword>
<dbReference type="InterPro" id="IPR001444">
    <property type="entry name" value="Flag_bb_rod_N"/>
</dbReference>
<comment type="similarity">
    <text evidence="3 7">Belongs to the flagella basal body rod proteins family.</text>
</comment>
<dbReference type="InterPro" id="IPR053927">
    <property type="entry name" value="FlgK_helical"/>
</dbReference>
<keyword evidence="13" id="KW-1185">Reference proteome</keyword>
<feature type="domain" description="Flagellar hook-associated protein FlgK helical" evidence="11">
    <location>
        <begin position="84"/>
        <end position="313"/>
    </location>
</feature>
<dbReference type="SUPFAM" id="SSF64518">
    <property type="entry name" value="Phase 1 flagellin"/>
    <property type="match status" value="1"/>
</dbReference>
<dbReference type="Pfam" id="PF22638">
    <property type="entry name" value="FlgK_D1"/>
    <property type="match status" value="1"/>
</dbReference>
<feature type="domain" description="Flagellar basal-body/hook protein C-terminal" evidence="9">
    <location>
        <begin position="497"/>
        <end position="535"/>
    </location>
</feature>
<gene>
    <name evidence="7" type="primary">flgK</name>
    <name evidence="12" type="ORF">CJD38_13925</name>
</gene>
<dbReference type="PANTHER" id="PTHR30033:SF1">
    <property type="entry name" value="FLAGELLAR HOOK-ASSOCIATED PROTEIN 1"/>
    <property type="match status" value="1"/>
</dbReference>
<feature type="domain" description="Flagellar hook-associated protein 1 D2-like" evidence="10">
    <location>
        <begin position="324"/>
        <end position="402"/>
    </location>
</feature>
<evidence type="ECO:0000313" key="12">
    <source>
        <dbReference type="EMBL" id="PTU30600.1"/>
    </source>
</evidence>
<evidence type="ECO:0000259" key="9">
    <source>
        <dbReference type="Pfam" id="PF06429"/>
    </source>
</evidence>
<evidence type="ECO:0000256" key="1">
    <source>
        <dbReference type="ARBA" id="ARBA00004365"/>
    </source>
</evidence>
<dbReference type="GO" id="GO:0005576">
    <property type="term" value="C:extracellular region"/>
    <property type="evidence" value="ECO:0007669"/>
    <property type="project" value="UniProtKB-SubCell"/>
</dbReference>
<protein>
    <recommendedName>
        <fullName evidence="4 7">Flagellar hook-associated protein 1</fullName>
        <shortName evidence="7">HAP1</shortName>
    </recommendedName>
</protein>
<proteinExistence type="inferred from homology"/>
<dbReference type="EMBL" id="QANS01000005">
    <property type="protein sequence ID" value="PTU30600.1"/>
    <property type="molecule type" value="Genomic_DNA"/>
</dbReference>
<dbReference type="Pfam" id="PF21158">
    <property type="entry name" value="flgK_1st_1"/>
    <property type="match status" value="1"/>
</dbReference>
<dbReference type="InterPro" id="IPR010930">
    <property type="entry name" value="Flg_bb/hook_C_dom"/>
</dbReference>
<dbReference type="RefSeq" id="WP_107940972.1">
    <property type="nucleotide sequence ID" value="NZ_QANS01000005.1"/>
</dbReference>
<evidence type="ECO:0000256" key="5">
    <source>
        <dbReference type="ARBA" id="ARBA00022525"/>
    </source>
</evidence>